<feature type="chain" id="PRO_5027066964" evidence="4">
    <location>
        <begin position="21"/>
        <end position="433"/>
    </location>
</feature>
<evidence type="ECO:0000256" key="3">
    <source>
        <dbReference type="SAM" id="Phobius"/>
    </source>
</evidence>
<name>A0A6J1UQE6_9SAUR</name>
<dbReference type="InterPro" id="IPR007110">
    <property type="entry name" value="Ig-like_dom"/>
</dbReference>
<protein>
    <submittedName>
        <fullName evidence="7">Tyrosine-protein phosphatase non-receptor type substrate 1-like</fullName>
    </submittedName>
</protein>
<dbReference type="PROSITE" id="PS50835">
    <property type="entry name" value="IG_LIKE"/>
    <property type="match status" value="3"/>
</dbReference>
<reference evidence="7" key="1">
    <citation type="submission" date="2025-08" db="UniProtKB">
        <authorList>
            <consortium name="RefSeq"/>
        </authorList>
    </citation>
    <scope>IDENTIFICATION</scope>
</reference>
<dbReference type="InterPro" id="IPR013783">
    <property type="entry name" value="Ig-like_fold"/>
</dbReference>
<sequence length="433" mass="48365">MSPFFEYFACLLLYLPFTQAALTVTVPEGPVQAKPGSDVLLPCYFEDSSGHIDPKRLAVIWSVGTRDIAKYEDKLEIFHPGAKMSSEGLLRGNASILLPNVQDADGTTYTCFVIHSPDSEKKLIELRVEAAPLVKLGSTTVQLTKPSTVACIATDFYPGNISMTWFRNDRIVQGPEWPPAQPSTGQLFRAESLLKLTPEFSDANANYSCQIHHQAREGPEVLKFQLHLQAQPILQLTTMPQGEKFVVAVCNLSKFYPSQINVQWLQNGVPQEQIKSEVHCMQNMMFSINSVFFPQKNDVEVTYVCRVEHEALETPLEQSVHWRPEVTPTIPSIPVVPWTLGVILALVCGFILGAGIVCCICKAKNNSVTGMSSEKMPLQKMDKEKSAEVSNPKIGEDRSGLLLTEELEYVQEQRPLQKKDKEKIFIHGIFLKL</sequence>
<dbReference type="RefSeq" id="XP_026533187.1">
    <property type="nucleotide sequence ID" value="XM_026677402.1"/>
</dbReference>
<keyword evidence="1" id="KW-1015">Disulfide bond</keyword>
<keyword evidence="2" id="KW-0325">Glycoprotein</keyword>
<dbReference type="InterPro" id="IPR003599">
    <property type="entry name" value="Ig_sub"/>
</dbReference>
<keyword evidence="3" id="KW-0812">Transmembrane</keyword>
<evidence type="ECO:0000259" key="5">
    <source>
        <dbReference type="PROSITE" id="PS50835"/>
    </source>
</evidence>
<evidence type="ECO:0000256" key="2">
    <source>
        <dbReference type="ARBA" id="ARBA00023180"/>
    </source>
</evidence>
<dbReference type="InterPro" id="IPR003597">
    <property type="entry name" value="Ig_C1-set"/>
</dbReference>
<gene>
    <name evidence="7" type="primary">LOC113418500</name>
</gene>
<dbReference type="Proteomes" id="UP000504612">
    <property type="component" value="Unplaced"/>
</dbReference>
<keyword evidence="3" id="KW-1133">Transmembrane helix</keyword>
<evidence type="ECO:0000256" key="1">
    <source>
        <dbReference type="ARBA" id="ARBA00023157"/>
    </source>
</evidence>
<proteinExistence type="predicted"/>
<dbReference type="AlphaFoldDB" id="A0A6J1UQE6"/>
<evidence type="ECO:0000313" key="7">
    <source>
        <dbReference type="RefSeq" id="XP_026533187.1"/>
    </source>
</evidence>
<organism evidence="6 7">
    <name type="scientific">Notechis scutatus</name>
    <name type="common">mainland tiger snake</name>
    <dbReference type="NCBI Taxonomy" id="8663"/>
    <lineage>
        <taxon>Eukaryota</taxon>
        <taxon>Metazoa</taxon>
        <taxon>Chordata</taxon>
        <taxon>Craniata</taxon>
        <taxon>Vertebrata</taxon>
        <taxon>Euteleostomi</taxon>
        <taxon>Lepidosauria</taxon>
        <taxon>Squamata</taxon>
        <taxon>Bifurcata</taxon>
        <taxon>Unidentata</taxon>
        <taxon>Episquamata</taxon>
        <taxon>Toxicofera</taxon>
        <taxon>Serpentes</taxon>
        <taxon>Colubroidea</taxon>
        <taxon>Elapidae</taxon>
        <taxon>Hydrophiinae</taxon>
        <taxon>Notechis</taxon>
    </lineage>
</organism>
<dbReference type="InterPro" id="IPR003006">
    <property type="entry name" value="Ig/MHC_CS"/>
</dbReference>
<dbReference type="PANTHER" id="PTHR19971">
    <property type="entry name" value="SIGNAL-REGULATORY PROTEIN BETA"/>
    <property type="match status" value="1"/>
</dbReference>
<evidence type="ECO:0000313" key="6">
    <source>
        <dbReference type="Proteomes" id="UP000504612"/>
    </source>
</evidence>
<dbReference type="SMART" id="SM00407">
    <property type="entry name" value="IGc1"/>
    <property type="match status" value="2"/>
</dbReference>
<keyword evidence="4" id="KW-0732">Signal</keyword>
<dbReference type="CDD" id="cd00098">
    <property type="entry name" value="IgC1"/>
    <property type="match status" value="2"/>
</dbReference>
<dbReference type="Gene3D" id="2.60.40.10">
    <property type="entry name" value="Immunoglobulins"/>
    <property type="match status" value="3"/>
</dbReference>
<dbReference type="InterPro" id="IPR036179">
    <property type="entry name" value="Ig-like_dom_sf"/>
</dbReference>
<dbReference type="SUPFAM" id="SSF48726">
    <property type="entry name" value="Immunoglobulin"/>
    <property type="match status" value="3"/>
</dbReference>
<feature type="domain" description="Ig-like" evidence="5">
    <location>
        <begin position="16"/>
        <end position="116"/>
    </location>
</feature>
<dbReference type="SMART" id="SM00409">
    <property type="entry name" value="IG"/>
    <property type="match status" value="2"/>
</dbReference>
<dbReference type="InterPro" id="IPR013106">
    <property type="entry name" value="Ig_V-set"/>
</dbReference>
<feature type="domain" description="Ig-like" evidence="5">
    <location>
        <begin position="117"/>
        <end position="213"/>
    </location>
</feature>
<feature type="signal peptide" evidence="4">
    <location>
        <begin position="1"/>
        <end position="20"/>
    </location>
</feature>
<dbReference type="InterPro" id="IPR051755">
    <property type="entry name" value="Ig-like_CS_Receptor"/>
</dbReference>
<dbReference type="Pfam" id="PF07654">
    <property type="entry name" value="C1-set"/>
    <property type="match status" value="2"/>
</dbReference>
<dbReference type="Pfam" id="PF07686">
    <property type="entry name" value="V-set"/>
    <property type="match status" value="1"/>
</dbReference>
<keyword evidence="6" id="KW-1185">Reference proteome</keyword>
<accession>A0A6J1UQE6</accession>
<keyword evidence="3" id="KW-0472">Membrane</keyword>
<evidence type="ECO:0000256" key="4">
    <source>
        <dbReference type="SAM" id="SignalP"/>
    </source>
</evidence>
<dbReference type="KEGG" id="nss:113418500"/>
<dbReference type="GeneID" id="113418500"/>
<dbReference type="PROSITE" id="PS00290">
    <property type="entry name" value="IG_MHC"/>
    <property type="match status" value="2"/>
</dbReference>
<feature type="domain" description="Ig-like" evidence="5">
    <location>
        <begin position="219"/>
        <end position="321"/>
    </location>
</feature>
<feature type="transmembrane region" description="Helical" evidence="3">
    <location>
        <begin position="338"/>
        <end position="361"/>
    </location>
</feature>